<dbReference type="RefSeq" id="WP_112258727.1">
    <property type="nucleotide sequence ID" value="NZ_QMIG01000013.1"/>
</dbReference>
<dbReference type="AlphaFoldDB" id="A0A329QLH3"/>
<dbReference type="Pfam" id="PF11392">
    <property type="entry name" value="AllH"/>
    <property type="match status" value="1"/>
</dbReference>
<comment type="caution">
    <text evidence="2">The sequence shown here is derived from an EMBL/GenBank/DDBJ whole genome shotgun (WGS) entry which is preliminary data.</text>
</comment>
<evidence type="ECO:0000313" key="3">
    <source>
        <dbReference type="Proteomes" id="UP000250462"/>
    </source>
</evidence>
<accession>A0A329QLH3</accession>
<protein>
    <recommendedName>
        <fullName evidence="4">DUF2877 domain-containing protein</fullName>
    </recommendedName>
</protein>
<dbReference type="InterPro" id="IPR021530">
    <property type="entry name" value="AllH-like"/>
</dbReference>
<evidence type="ECO:0000313" key="2">
    <source>
        <dbReference type="EMBL" id="RAW13217.1"/>
    </source>
</evidence>
<feature type="region of interest" description="Disordered" evidence="1">
    <location>
        <begin position="179"/>
        <end position="204"/>
    </location>
</feature>
<dbReference type="EMBL" id="QMIG01000013">
    <property type="protein sequence ID" value="RAW13217.1"/>
    <property type="molecule type" value="Genomic_DNA"/>
</dbReference>
<organism evidence="2 3">
    <name type="scientific">Phytoactinopolyspora halophila</name>
    <dbReference type="NCBI Taxonomy" id="1981511"/>
    <lineage>
        <taxon>Bacteria</taxon>
        <taxon>Bacillati</taxon>
        <taxon>Actinomycetota</taxon>
        <taxon>Actinomycetes</taxon>
        <taxon>Jiangellales</taxon>
        <taxon>Jiangellaceae</taxon>
        <taxon>Phytoactinopolyspora</taxon>
    </lineage>
</organism>
<name>A0A329QLH3_9ACTN</name>
<keyword evidence="3" id="KW-1185">Reference proteome</keyword>
<reference evidence="2 3" key="1">
    <citation type="submission" date="2018-06" db="EMBL/GenBank/DDBJ databases">
        <title>Phytoactinopolyspora halophila sp. nov., a novel halophilic actinomycete isolated from a saline soil in China.</title>
        <authorList>
            <person name="Tang S.-K."/>
        </authorList>
    </citation>
    <scope>NUCLEOTIDE SEQUENCE [LARGE SCALE GENOMIC DNA]</scope>
    <source>
        <strain evidence="2 3">YIM 96934</strain>
    </source>
</reference>
<feature type="region of interest" description="Disordered" evidence="1">
    <location>
        <begin position="1"/>
        <end position="36"/>
    </location>
</feature>
<dbReference type="Proteomes" id="UP000250462">
    <property type="component" value="Unassembled WGS sequence"/>
</dbReference>
<gene>
    <name evidence="2" type="ORF">DPM12_12800</name>
</gene>
<sequence length="340" mass="34534">MPASTAIGASKAVAPGASTAPGVAHSTRGTARRSLRAVPPRPAAVDRLLPAAASTGVRFLLRGPHRSGTVVASTRHMVAALIDGAEPELVCFGTRDAVRLPCSIVPSGALPSVAVGAPVSVGGGRVRLRDLVLTPTRWWPARSPAISDPRRCVTHAPPCPRSSLDSPVLAGAHLLAHALRGGDTPSTDDGTAGGEPAREHDGHDQSLDRAVDALLGLGPGLTPAGDDILAGALVTMRALEKATVARRDDPRRVTADQLASAVAAAHPHSRTSAVSAGLLAYAARGQCVPQFTALLTALDSPGGDIAAAHRRLLAVGHTSGAALYTGALCALDPLFPHRSS</sequence>
<evidence type="ECO:0000256" key="1">
    <source>
        <dbReference type="SAM" id="MobiDB-lite"/>
    </source>
</evidence>
<evidence type="ECO:0008006" key="4">
    <source>
        <dbReference type="Google" id="ProtNLM"/>
    </source>
</evidence>
<proteinExistence type="predicted"/>
<dbReference type="OrthoDB" id="4933449at2"/>